<sequence length="210" mass="21785">MSSPALNVPLLFGGKACWGAVPVQIRHRRGEVAPVAASIVQRRPGDGERRRDLHAGGAVPVPEGQGEGVVVEQPRADPLEEVEVPPVEGEEQPRLVDLESQVREAALGVRAVAVRAVDVGLLPEAAGVVRRELLHQLDRLRVLGQRGGSGGRLGRRADAAGGGGGGGRDEIGDVGGGRRRAGVGAAVDGAAVGPHGVAAVYEIWRQRFFG</sequence>
<dbReference type="Proteomes" id="UP000325081">
    <property type="component" value="Unassembled WGS sequence"/>
</dbReference>
<evidence type="ECO:0000313" key="3">
    <source>
        <dbReference type="Proteomes" id="UP000325081"/>
    </source>
</evidence>
<name>A0A5A7QMY1_STRAF</name>
<evidence type="ECO:0000313" key="2">
    <source>
        <dbReference type="EMBL" id="GER46574.1"/>
    </source>
</evidence>
<organism evidence="2 3">
    <name type="scientific">Striga asiatica</name>
    <name type="common">Asiatic witchweed</name>
    <name type="synonym">Buchnera asiatica</name>
    <dbReference type="NCBI Taxonomy" id="4170"/>
    <lineage>
        <taxon>Eukaryota</taxon>
        <taxon>Viridiplantae</taxon>
        <taxon>Streptophyta</taxon>
        <taxon>Embryophyta</taxon>
        <taxon>Tracheophyta</taxon>
        <taxon>Spermatophyta</taxon>
        <taxon>Magnoliopsida</taxon>
        <taxon>eudicotyledons</taxon>
        <taxon>Gunneridae</taxon>
        <taxon>Pentapetalae</taxon>
        <taxon>asterids</taxon>
        <taxon>lamiids</taxon>
        <taxon>Lamiales</taxon>
        <taxon>Orobanchaceae</taxon>
        <taxon>Buchnereae</taxon>
        <taxon>Striga</taxon>
    </lineage>
</organism>
<reference evidence="3" key="1">
    <citation type="journal article" date="2019" name="Curr. Biol.">
        <title>Genome Sequence of Striga asiatica Provides Insight into the Evolution of Plant Parasitism.</title>
        <authorList>
            <person name="Yoshida S."/>
            <person name="Kim S."/>
            <person name="Wafula E.K."/>
            <person name="Tanskanen J."/>
            <person name="Kim Y.M."/>
            <person name="Honaas L."/>
            <person name="Yang Z."/>
            <person name="Spallek T."/>
            <person name="Conn C.E."/>
            <person name="Ichihashi Y."/>
            <person name="Cheong K."/>
            <person name="Cui S."/>
            <person name="Der J.P."/>
            <person name="Gundlach H."/>
            <person name="Jiao Y."/>
            <person name="Hori C."/>
            <person name="Ishida J.K."/>
            <person name="Kasahara H."/>
            <person name="Kiba T."/>
            <person name="Kim M.S."/>
            <person name="Koo N."/>
            <person name="Laohavisit A."/>
            <person name="Lee Y.H."/>
            <person name="Lumba S."/>
            <person name="McCourt P."/>
            <person name="Mortimer J.C."/>
            <person name="Mutuku J.M."/>
            <person name="Nomura T."/>
            <person name="Sasaki-Sekimoto Y."/>
            <person name="Seto Y."/>
            <person name="Wang Y."/>
            <person name="Wakatake T."/>
            <person name="Sakakibara H."/>
            <person name="Demura T."/>
            <person name="Yamaguchi S."/>
            <person name="Yoneyama K."/>
            <person name="Manabe R.I."/>
            <person name="Nelson D.C."/>
            <person name="Schulman A.H."/>
            <person name="Timko M.P."/>
            <person name="dePamphilis C.W."/>
            <person name="Choi D."/>
            <person name="Shirasu K."/>
        </authorList>
    </citation>
    <scope>NUCLEOTIDE SEQUENCE [LARGE SCALE GENOMIC DNA]</scope>
    <source>
        <strain evidence="3">cv. UVA1</strain>
    </source>
</reference>
<proteinExistence type="predicted"/>
<feature type="region of interest" description="Disordered" evidence="1">
    <location>
        <begin position="43"/>
        <end position="65"/>
    </location>
</feature>
<gene>
    <name evidence="2" type="ORF">STAS_23616</name>
</gene>
<dbReference type="AlphaFoldDB" id="A0A5A7QMY1"/>
<comment type="caution">
    <text evidence="2">The sequence shown here is derived from an EMBL/GenBank/DDBJ whole genome shotgun (WGS) entry which is preliminary data.</text>
</comment>
<accession>A0A5A7QMY1</accession>
<feature type="region of interest" description="Disordered" evidence="1">
    <location>
        <begin position="147"/>
        <end position="175"/>
    </location>
</feature>
<dbReference type="EMBL" id="BKCP01007626">
    <property type="protein sequence ID" value="GER46574.1"/>
    <property type="molecule type" value="Genomic_DNA"/>
</dbReference>
<feature type="compositionally biased region" description="Low complexity" evidence="1">
    <location>
        <begin position="55"/>
        <end position="65"/>
    </location>
</feature>
<feature type="compositionally biased region" description="Basic and acidic residues" evidence="1">
    <location>
        <begin position="43"/>
        <end position="54"/>
    </location>
</feature>
<evidence type="ECO:0000256" key="1">
    <source>
        <dbReference type="SAM" id="MobiDB-lite"/>
    </source>
</evidence>
<protein>
    <submittedName>
        <fullName evidence="2">Uncharacterized protein</fullName>
    </submittedName>
</protein>
<keyword evidence="3" id="KW-1185">Reference proteome</keyword>